<keyword evidence="7 15" id="KW-0028">Amino-acid biosynthesis</keyword>
<name>A0A517VST7_9PLAN</name>
<keyword evidence="12 15" id="KW-0456">Lyase</keyword>
<accession>A0A517VST7</accession>
<dbReference type="AlphaFoldDB" id="A0A517VST7"/>
<evidence type="ECO:0000256" key="5">
    <source>
        <dbReference type="ARBA" id="ARBA00012266"/>
    </source>
</evidence>
<dbReference type="Gene3D" id="3.60.120.10">
    <property type="entry name" value="Anthranilate synthase"/>
    <property type="match status" value="1"/>
</dbReference>
<keyword evidence="10 15" id="KW-0460">Magnesium</keyword>
<evidence type="ECO:0000259" key="17">
    <source>
        <dbReference type="Pfam" id="PF04715"/>
    </source>
</evidence>
<dbReference type="InterPro" id="IPR005256">
    <property type="entry name" value="Anth_synth_I_PabB"/>
</dbReference>
<evidence type="ECO:0000313" key="19">
    <source>
        <dbReference type="Proteomes" id="UP000318704"/>
    </source>
</evidence>
<organism evidence="18 19">
    <name type="scientific">Gimesia aquarii</name>
    <dbReference type="NCBI Taxonomy" id="2527964"/>
    <lineage>
        <taxon>Bacteria</taxon>
        <taxon>Pseudomonadati</taxon>
        <taxon>Planctomycetota</taxon>
        <taxon>Planctomycetia</taxon>
        <taxon>Planctomycetales</taxon>
        <taxon>Planctomycetaceae</taxon>
        <taxon>Gimesia</taxon>
    </lineage>
</organism>
<dbReference type="PRINTS" id="PR00095">
    <property type="entry name" value="ANTSNTHASEI"/>
</dbReference>
<comment type="function">
    <text evidence="13 15">Part of a heterotetrameric complex that catalyzes the two-step biosynthesis of anthranilate, an intermediate in the biosynthesis of L-tryptophan. In the first step, the glutamine-binding beta subunit (TrpG) of anthranilate synthase (AS) provides the glutamine amidotransferase activity which generates ammonia as a substrate that, along with chorismate, is used in the second step, catalyzed by the large alpha subunit of AS (TrpE) to produce anthranilate. In the absence of TrpG, TrpE can synthesize anthranilate directly from chorismate and high concentrations of ammonia.</text>
</comment>
<dbReference type="GO" id="GO:0004049">
    <property type="term" value="F:anthranilate synthase activity"/>
    <property type="evidence" value="ECO:0007669"/>
    <property type="project" value="UniProtKB-EC"/>
</dbReference>
<dbReference type="GO" id="GO:0046872">
    <property type="term" value="F:metal ion binding"/>
    <property type="evidence" value="ECO:0007669"/>
    <property type="project" value="UniProtKB-KW"/>
</dbReference>
<comment type="catalytic activity">
    <reaction evidence="14 15">
        <text>chorismate + L-glutamine = anthranilate + pyruvate + L-glutamate + H(+)</text>
        <dbReference type="Rhea" id="RHEA:21732"/>
        <dbReference type="ChEBI" id="CHEBI:15361"/>
        <dbReference type="ChEBI" id="CHEBI:15378"/>
        <dbReference type="ChEBI" id="CHEBI:16567"/>
        <dbReference type="ChEBI" id="CHEBI:29748"/>
        <dbReference type="ChEBI" id="CHEBI:29985"/>
        <dbReference type="ChEBI" id="CHEBI:58359"/>
        <dbReference type="EC" id="4.1.3.27"/>
    </reaction>
</comment>
<keyword evidence="8 15" id="KW-0479">Metal-binding</keyword>
<evidence type="ECO:0000259" key="16">
    <source>
        <dbReference type="Pfam" id="PF00425"/>
    </source>
</evidence>
<evidence type="ECO:0000256" key="1">
    <source>
        <dbReference type="ARBA" id="ARBA00001946"/>
    </source>
</evidence>
<proteinExistence type="inferred from homology"/>
<evidence type="ECO:0000256" key="11">
    <source>
        <dbReference type="ARBA" id="ARBA00023141"/>
    </source>
</evidence>
<dbReference type="InterPro" id="IPR005801">
    <property type="entry name" value="ADC_synthase"/>
</dbReference>
<evidence type="ECO:0000256" key="6">
    <source>
        <dbReference type="ARBA" id="ARBA00020653"/>
    </source>
</evidence>
<evidence type="ECO:0000256" key="15">
    <source>
        <dbReference type="RuleBase" id="RU364045"/>
    </source>
</evidence>
<dbReference type="NCBIfam" id="TIGR00564">
    <property type="entry name" value="trpE_most"/>
    <property type="match status" value="1"/>
</dbReference>
<protein>
    <recommendedName>
        <fullName evidence="6 15">Anthranilate synthase component 1</fullName>
        <ecNumber evidence="5 15">4.1.3.27</ecNumber>
    </recommendedName>
</protein>
<dbReference type="InterPro" id="IPR019999">
    <property type="entry name" value="Anth_synth_I-like"/>
</dbReference>
<comment type="similarity">
    <text evidence="3 15">Belongs to the anthranilate synthase component I family.</text>
</comment>
<dbReference type="EC" id="4.1.3.27" evidence="5 15"/>
<keyword evidence="9 15" id="KW-0822">Tryptophan biosynthesis</keyword>
<sequence>MLVHPQTDQLRESMKYVPDFEAFKQLSSKANLVPVYRQLTGDTLTPVSAYQLLEKGPYSFLFESVVGGEQISRYSFLGANPFLMVDAYEKRLVIQRDGQTEERTVDDPLHELETILSQYQAAELPSLPRFCGGAVGYAGYDVVRYSENLPNAPKNDRQLPDLSFALYDHMVVFDQINKTVLVVAHAHVEPGLNENDLQAAYQAACQRIDQTCERFQNSDSSVLKMADISVDTHTEPDLTWKSNFTQEKFEAAVDACKEYIVAGDIFQVVLSQRLNLETSATPLDIYRSLRVVNPSPFMFLLKTPEVDLVGSSPEIMVRVEDRLTTVRPLAGTRKRGTTEAEDKRLAEELLADPKERAEHVMLIDLARNDVGRVSEFGSVELSDVMVVERYSHVMHITSNVTGKLTKERSALDALRAGLPAGTVSGAPKVRAMEIIDEFEPHRRGPYAGAVGYLDFTGNMDTCIALRTLVMQGSKAYVQAGAGIVADSVPETEYYETLNKAKGLLKAIEVAEKQLQ</sequence>
<dbReference type="SUPFAM" id="SSF56322">
    <property type="entry name" value="ADC synthase"/>
    <property type="match status" value="1"/>
</dbReference>
<dbReference type="InterPro" id="IPR015890">
    <property type="entry name" value="Chorismate_C"/>
</dbReference>
<reference evidence="18 19" key="1">
    <citation type="submission" date="2019-03" db="EMBL/GenBank/DDBJ databases">
        <title>Deep-cultivation of Planctomycetes and their phenomic and genomic characterization uncovers novel biology.</title>
        <authorList>
            <person name="Wiegand S."/>
            <person name="Jogler M."/>
            <person name="Boedeker C."/>
            <person name="Pinto D."/>
            <person name="Vollmers J."/>
            <person name="Rivas-Marin E."/>
            <person name="Kohn T."/>
            <person name="Peeters S.H."/>
            <person name="Heuer A."/>
            <person name="Rast P."/>
            <person name="Oberbeckmann S."/>
            <person name="Bunk B."/>
            <person name="Jeske O."/>
            <person name="Meyerdierks A."/>
            <person name="Storesund J.E."/>
            <person name="Kallscheuer N."/>
            <person name="Luecker S."/>
            <person name="Lage O.M."/>
            <person name="Pohl T."/>
            <person name="Merkel B.J."/>
            <person name="Hornburger P."/>
            <person name="Mueller R.-W."/>
            <person name="Bruemmer F."/>
            <person name="Labrenz M."/>
            <person name="Spormann A.M."/>
            <person name="Op den Camp H."/>
            <person name="Overmann J."/>
            <person name="Amann R."/>
            <person name="Jetten M.S.M."/>
            <person name="Mascher T."/>
            <person name="Medema M.H."/>
            <person name="Devos D.P."/>
            <person name="Kaster A.-K."/>
            <person name="Ovreas L."/>
            <person name="Rohde M."/>
            <person name="Galperin M.Y."/>
            <person name="Jogler C."/>
        </authorList>
    </citation>
    <scope>NUCLEOTIDE SEQUENCE [LARGE SCALE GENOMIC DNA]</scope>
    <source>
        <strain evidence="18 19">V144</strain>
    </source>
</reference>
<keyword evidence="11 15" id="KW-0057">Aromatic amino acid biosynthesis</keyword>
<evidence type="ECO:0000256" key="2">
    <source>
        <dbReference type="ARBA" id="ARBA00004873"/>
    </source>
</evidence>
<dbReference type="PANTHER" id="PTHR11236">
    <property type="entry name" value="AMINOBENZOATE/ANTHRANILATE SYNTHASE"/>
    <property type="match status" value="1"/>
</dbReference>
<evidence type="ECO:0000256" key="12">
    <source>
        <dbReference type="ARBA" id="ARBA00023239"/>
    </source>
</evidence>
<evidence type="ECO:0000256" key="14">
    <source>
        <dbReference type="ARBA" id="ARBA00047683"/>
    </source>
</evidence>
<evidence type="ECO:0000256" key="10">
    <source>
        <dbReference type="ARBA" id="ARBA00022842"/>
    </source>
</evidence>
<feature type="domain" description="Anthranilate synthase component I N-terminal" evidence="17">
    <location>
        <begin position="42"/>
        <end position="181"/>
    </location>
</feature>
<dbReference type="InterPro" id="IPR006805">
    <property type="entry name" value="Anth_synth_I_N"/>
</dbReference>
<dbReference type="UniPathway" id="UPA00035">
    <property type="reaction ID" value="UER00040"/>
</dbReference>
<dbReference type="EMBL" id="CP037920">
    <property type="protein sequence ID" value="QDT96077.1"/>
    <property type="molecule type" value="Genomic_DNA"/>
</dbReference>
<dbReference type="Pfam" id="PF00425">
    <property type="entry name" value="Chorismate_bind"/>
    <property type="match status" value="1"/>
</dbReference>
<dbReference type="PANTHER" id="PTHR11236:SF48">
    <property type="entry name" value="ISOCHORISMATE SYNTHASE MENF"/>
    <property type="match status" value="1"/>
</dbReference>
<evidence type="ECO:0000256" key="8">
    <source>
        <dbReference type="ARBA" id="ARBA00022723"/>
    </source>
</evidence>
<dbReference type="GO" id="GO:0000162">
    <property type="term" value="P:L-tryptophan biosynthetic process"/>
    <property type="evidence" value="ECO:0007669"/>
    <property type="project" value="UniProtKB-UniPathway"/>
</dbReference>
<evidence type="ECO:0000256" key="9">
    <source>
        <dbReference type="ARBA" id="ARBA00022822"/>
    </source>
</evidence>
<comment type="pathway">
    <text evidence="2 15">Amino-acid biosynthesis; L-tryptophan biosynthesis; L-tryptophan from chorismate: step 1/5.</text>
</comment>
<evidence type="ECO:0000256" key="4">
    <source>
        <dbReference type="ARBA" id="ARBA00011575"/>
    </source>
</evidence>
<evidence type="ECO:0000256" key="13">
    <source>
        <dbReference type="ARBA" id="ARBA00025634"/>
    </source>
</evidence>
<gene>
    <name evidence="15 18" type="primary">trpE</name>
    <name evidence="18" type="ORF">V144x_15300</name>
</gene>
<comment type="cofactor">
    <cofactor evidence="1 15">
        <name>Mg(2+)</name>
        <dbReference type="ChEBI" id="CHEBI:18420"/>
    </cofactor>
</comment>
<dbReference type="Proteomes" id="UP000318704">
    <property type="component" value="Chromosome"/>
</dbReference>
<dbReference type="KEGG" id="gaw:V144x_15300"/>
<dbReference type="Pfam" id="PF04715">
    <property type="entry name" value="Anth_synt_I_N"/>
    <property type="match status" value="1"/>
</dbReference>
<feature type="domain" description="Chorismate-utilising enzyme C-terminal" evidence="16">
    <location>
        <begin position="246"/>
        <end position="499"/>
    </location>
</feature>
<evidence type="ECO:0000256" key="7">
    <source>
        <dbReference type="ARBA" id="ARBA00022605"/>
    </source>
</evidence>
<comment type="subunit">
    <text evidence="4 15">Heterotetramer consisting of two non-identical subunits: a beta subunit (TrpG) and a large alpha subunit (TrpE).</text>
</comment>
<evidence type="ECO:0000313" key="18">
    <source>
        <dbReference type="EMBL" id="QDT96077.1"/>
    </source>
</evidence>
<evidence type="ECO:0000256" key="3">
    <source>
        <dbReference type="ARBA" id="ARBA00009562"/>
    </source>
</evidence>